<sequence>MHTGGMDRAQLADFVRSRRLAMQPEDVGLARGPRRRTAGLRREELAALCLMSVDYLTRIEQGRSTQPSTQMLAAIARGLRLDRAERDHLLRLAGLEPQRTVLDEHVAPGLMRVLDRLADTPVQVLSAIGEVLVQTAPAAALFGDVTARTGLDRSVVHRWFTDPASRAVYPERDHGLRGRAFIAELRQAAADPVTAERAQRIVAALRSSSEEFRGIWAAHEVGVAHGPEKVLVHPELGEIEAQCQRLIDADTGQRLLVFTATPGTVSAERLRLLAVVGVQRLG</sequence>
<name>A0ABN1YNC9_9MICO</name>
<reference evidence="2 3" key="1">
    <citation type="journal article" date="2019" name="Int. J. Syst. Evol. Microbiol.">
        <title>The Global Catalogue of Microorganisms (GCM) 10K type strain sequencing project: providing services to taxonomists for standard genome sequencing and annotation.</title>
        <authorList>
            <consortium name="The Broad Institute Genomics Platform"/>
            <consortium name="The Broad Institute Genome Sequencing Center for Infectious Disease"/>
            <person name="Wu L."/>
            <person name="Ma J."/>
        </authorList>
    </citation>
    <scope>NUCLEOTIDE SEQUENCE [LARGE SCALE GENOMIC DNA]</scope>
    <source>
        <strain evidence="2 3">JCM 12398</strain>
    </source>
</reference>
<gene>
    <name evidence="2" type="ORF">GCM10009640_04940</name>
</gene>
<dbReference type="CDD" id="cd00093">
    <property type="entry name" value="HTH_XRE"/>
    <property type="match status" value="1"/>
</dbReference>
<dbReference type="Pfam" id="PF13560">
    <property type="entry name" value="HTH_31"/>
    <property type="match status" value="1"/>
</dbReference>
<dbReference type="Proteomes" id="UP001501266">
    <property type="component" value="Unassembled WGS sequence"/>
</dbReference>
<dbReference type="InterPro" id="IPR010982">
    <property type="entry name" value="Lambda_DNA-bd_dom_sf"/>
</dbReference>
<dbReference type="SUPFAM" id="SSF47413">
    <property type="entry name" value="lambda repressor-like DNA-binding domains"/>
    <property type="match status" value="1"/>
</dbReference>
<accession>A0ABN1YNC9</accession>
<feature type="domain" description="HTH cro/C1-type" evidence="1">
    <location>
        <begin position="38"/>
        <end position="86"/>
    </location>
</feature>
<dbReference type="PANTHER" id="PTHR35010">
    <property type="entry name" value="BLL4672 PROTEIN-RELATED"/>
    <property type="match status" value="1"/>
</dbReference>
<dbReference type="Pfam" id="PF17765">
    <property type="entry name" value="MLTR_LBD"/>
    <property type="match status" value="1"/>
</dbReference>
<dbReference type="Gene3D" id="3.30.450.180">
    <property type="match status" value="1"/>
</dbReference>
<evidence type="ECO:0000313" key="2">
    <source>
        <dbReference type="EMBL" id="GAA1418670.1"/>
    </source>
</evidence>
<dbReference type="EMBL" id="BAAAKK010000001">
    <property type="protein sequence ID" value="GAA1418670.1"/>
    <property type="molecule type" value="Genomic_DNA"/>
</dbReference>
<comment type="caution">
    <text evidence="2">The sequence shown here is derived from an EMBL/GenBank/DDBJ whole genome shotgun (WGS) entry which is preliminary data.</text>
</comment>
<dbReference type="Gene3D" id="1.10.260.40">
    <property type="entry name" value="lambda repressor-like DNA-binding domains"/>
    <property type="match status" value="1"/>
</dbReference>
<proteinExistence type="predicted"/>
<dbReference type="InterPro" id="IPR041413">
    <property type="entry name" value="MLTR_LBD"/>
</dbReference>
<organism evidence="2 3">
    <name type="scientific">Agrococcus citreus</name>
    <dbReference type="NCBI Taxonomy" id="84643"/>
    <lineage>
        <taxon>Bacteria</taxon>
        <taxon>Bacillati</taxon>
        <taxon>Actinomycetota</taxon>
        <taxon>Actinomycetes</taxon>
        <taxon>Micrococcales</taxon>
        <taxon>Microbacteriaceae</taxon>
        <taxon>Agrococcus</taxon>
    </lineage>
</organism>
<protein>
    <submittedName>
        <fullName evidence="2">Helix-turn-helix transcriptional regulator</fullName>
    </submittedName>
</protein>
<dbReference type="PROSITE" id="PS50943">
    <property type="entry name" value="HTH_CROC1"/>
    <property type="match status" value="1"/>
</dbReference>
<dbReference type="InterPro" id="IPR001387">
    <property type="entry name" value="Cro/C1-type_HTH"/>
</dbReference>
<evidence type="ECO:0000313" key="3">
    <source>
        <dbReference type="Proteomes" id="UP001501266"/>
    </source>
</evidence>
<dbReference type="SMART" id="SM00530">
    <property type="entry name" value="HTH_XRE"/>
    <property type="match status" value="1"/>
</dbReference>
<keyword evidence="3" id="KW-1185">Reference proteome</keyword>
<dbReference type="PANTHER" id="PTHR35010:SF2">
    <property type="entry name" value="BLL4672 PROTEIN"/>
    <property type="match status" value="1"/>
</dbReference>
<evidence type="ECO:0000259" key="1">
    <source>
        <dbReference type="PROSITE" id="PS50943"/>
    </source>
</evidence>